<organism evidence="1 2">
    <name type="scientific">Sagittula stellata (strain ATCC 700073 / DSM 11524 / E-37)</name>
    <dbReference type="NCBI Taxonomy" id="388399"/>
    <lineage>
        <taxon>Bacteria</taxon>
        <taxon>Pseudomonadati</taxon>
        <taxon>Pseudomonadota</taxon>
        <taxon>Alphaproteobacteria</taxon>
        <taxon>Rhodobacterales</taxon>
        <taxon>Roseobacteraceae</taxon>
        <taxon>Sagittula</taxon>
    </lineage>
</organism>
<reference evidence="1 2" key="1">
    <citation type="submission" date="2006-06" db="EMBL/GenBank/DDBJ databases">
        <authorList>
            <person name="Moran M.A."/>
            <person name="Ferriera S."/>
            <person name="Johnson J."/>
            <person name="Kravitz S."/>
            <person name="Beeson K."/>
            <person name="Sutton G."/>
            <person name="Rogers Y.-H."/>
            <person name="Friedman R."/>
            <person name="Frazier M."/>
            <person name="Venter J.C."/>
        </authorList>
    </citation>
    <scope>NUCLEOTIDE SEQUENCE [LARGE SCALE GENOMIC DNA]</scope>
    <source>
        <strain evidence="1 2">E-37</strain>
    </source>
</reference>
<dbReference type="Proteomes" id="UP000005713">
    <property type="component" value="Unassembled WGS sequence"/>
</dbReference>
<dbReference type="eggNOG" id="COG0436">
    <property type="taxonomic scope" value="Bacteria"/>
</dbReference>
<sequence length="106" mass="10740">MTLSGIVAISEDAALNVTPGIACKVPDGAAHVFPSGAALPTPIATNADVCAYILAASGPGLATCPAFGLPEHFRPSYAYARADLEDGCARLNRAVQGLISNQRTAS</sequence>
<dbReference type="RefSeq" id="WP_005860679.1">
    <property type="nucleotide sequence ID" value="NZ_AAYA01000009.1"/>
</dbReference>
<dbReference type="Gene3D" id="3.90.1150.10">
    <property type="entry name" value="Aspartate Aminotransferase, domain 1"/>
    <property type="match status" value="1"/>
</dbReference>
<gene>
    <name evidence="1" type="ORF">SSE37_22225</name>
</gene>
<evidence type="ECO:0000313" key="1">
    <source>
        <dbReference type="EMBL" id="EBA07562.1"/>
    </source>
</evidence>
<evidence type="ECO:0000313" key="2">
    <source>
        <dbReference type="Proteomes" id="UP000005713"/>
    </source>
</evidence>
<dbReference type="InterPro" id="IPR015424">
    <property type="entry name" value="PyrdxlP-dep_Trfase"/>
</dbReference>
<dbReference type="InterPro" id="IPR015422">
    <property type="entry name" value="PyrdxlP-dep_Trfase_small"/>
</dbReference>
<protein>
    <submittedName>
        <fullName evidence="1">Aspartate aminotransferase</fullName>
    </submittedName>
</protein>
<dbReference type="SUPFAM" id="SSF53383">
    <property type="entry name" value="PLP-dependent transferases"/>
    <property type="match status" value="1"/>
</dbReference>
<dbReference type="GO" id="GO:0008483">
    <property type="term" value="F:transaminase activity"/>
    <property type="evidence" value="ECO:0007669"/>
    <property type="project" value="UniProtKB-KW"/>
</dbReference>
<dbReference type="EMBL" id="AAYA01000009">
    <property type="protein sequence ID" value="EBA07562.1"/>
    <property type="molecule type" value="Genomic_DNA"/>
</dbReference>
<accession>A3K623</accession>
<keyword evidence="1" id="KW-0032">Aminotransferase</keyword>
<keyword evidence="1" id="KW-0808">Transferase</keyword>
<dbReference type="AlphaFoldDB" id="A3K623"/>
<proteinExistence type="predicted"/>
<keyword evidence="2" id="KW-1185">Reference proteome</keyword>
<name>A3K623_SAGS3</name>
<comment type="caution">
    <text evidence="1">The sequence shown here is derived from an EMBL/GenBank/DDBJ whole genome shotgun (WGS) entry which is preliminary data.</text>
</comment>